<protein>
    <submittedName>
        <fullName evidence="1">Uncharacterized protein</fullName>
    </submittedName>
</protein>
<proteinExistence type="predicted"/>
<organism evidence="1 2">
    <name type="scientific">Luteolibacter algae</name>
    <dbReference type="NCBI Taxonomy" id="454151"/>
    <lineage>
        <taxon>Bacteria</taxon>
        <taxon>Pseudomonadati</taxon>
        <taxon>Verrucomicrobiota</taxon>
        <taxon>Verrucomicrobiia</taxon>
        <taxon>Verrucomicrobiales</taxon>
        <taxon>Verrucomicrobiaceae</taxon>
        <taxon>Luteolibacter</taxon>
    </lineage>
</organism>
<keyword evidence="2" id="KW-1185">Reference proteome</keyword>
<dbReference type="Proteomes" id="UP001597375">
    <property type="component" value="Unassembled WGS sequence"/>
</dbReference>
<evidence type="ECO:0000313" key="1">
    <source>
        <dbReference type="EMBL" id="MFD2257853.1"/>
    </source>
</evidence>
<reference evidence="2" key="1">
    <citation type="journal article" date="2019" name="Int. J. Syst. Evol. Microbiol.">
        <title>The Global Catalogue of Microorganisms (GCM) 10K type strain sequencing project: providing services to taxonomists for standard genome sequencing and annotation.</title>
        <authorList>
            <consortium name="The Broad Institute Genomics Platform"/>
            <consortium name="The Broad Institute Genome Sequencing Center for Infectious Disease"/>
            <person name="Wu L."/>
            <person name="Ma J."/>
        </authorList>
    </citation>
    <scope>NUCLEOTIDE SEQUENCE [LARGE SCALE GENOMIC DNA]</scope>
    <source>
        <strain evidence="2">CGMCC 4.7106</strain>
    </source>
</reference>
<name>A0ABW5DBI4_9BACT</name>
<sequence length="143" mass="16070">MRRWKPEAKRVGLELIRKNIPFRYIVAGDAWLDKTLTSGDMDGLSAVIITKPTFLDEGQKTVLAGVEAHSVNWPDEKRLFELLPRQIRVEGTTQVYAERALIFEFHMAVGAVPRFGQQLSNRAIHCSANGVACFCHPLSVHPD</sequence>
<dbReference type="RefSeq" id="WP_386821222.1">
    <property type="nucleotide sequence ID" value="NZ_JBHUIT010000031.1"/>
</dbReference>
<comment type="caution">
    <text evidence="1">The sequence shown here is derived from an EMBL/GenBank/DDBJ whole genome shotgun (WGS) entry which is preliminary data.</text>
</comment>
<evidence type="ECO:0000313" key="2">
    <source>
        <dbReference type="Proteomes" id="UP001597375"/>
    </source>
</evidence>
<dbReference type="EMBL" id="JBHUIT010000031">
    <property type="protein sequence ID" value="MFD2257853.1"/>
    <property type="molecule type" value="Genomic_DNA"/>
</dbReference>
<accession>A0ABW5DBI4</accession>
<gene>
    <name evidence="1" type="ORF">ACFSSA_14315</name>
</gene>